<keyword evidence="3" id="KW-1185">Reference proteome</keyword>
<feature type="transmembrane region" description="Helical" evidence="1">
    <location>
        <begin position="71"/>
        <end position="90"/>
    </location>
</feature>
<evidence type="ECO:0000256" key="1">
    <source>
        <dbReference type="SAM" id="Phobius"/>
    </source>
</evidence>
<sequence length="135" mass="15097">MYGLMVSTAYWVLIVVTVMLLSEYDRHDLVLLLLIGVFVAGGGTLLVGGIDLRERRYAVRPAETAMPPWRYGLWQGIKLLAVVVLVKGVNGTLWDASVWMWCAAAVCLLGGSTLLLGAVERWRRTQWEKEKNYGN</sequence>
<feature type="transmembrane region" description="Helical" evidence="1">
    <location>
        <begin position="7"/>
        <end position="24"/>
    </location>
</feature>
<keyword evidence="1" id="KW-0812">Transmembrane</keyword>
<keyword evidence="1" id="KW-1133">Transmembrane helix</keyword>
<gene>
    <name evidence="2" type="ORF">LG35_01905</name>
</gene>
<comment type="caution">
    <text evidence="2">The sequence shown here is derived from an EMBL/GenBank/DDBJ whole genome shotgun (WGS) entry which is preliminary data.</text>
</comment>
<proteinExistence type="predicted"/>
<reference evidence="2 3" key="1">
    <citation type="submission" date="2014-09" db="EMBL/GenBank/DDBJ databases">
        <title>Alistipes sp. 627, sp. nov., a novel member of the family Rikenellaceae isolated from human faeces.</title>
        <authorList>
            <person name="Shkoporov A.N."/>
            <person name="Chaplin A.V."/>
            <person name="Motuzova O.V."/>
            <person name="Kafarskaia L.I."/>
            <person name="Khokhlova E.V."/>
            <person name="Efimov B.A."/>
        </authorList>
    </citation>
    <scope>NUCLEOTIDE SEQUENCE [LARGE SCALE GENOMIC DNA]</scope>
    <source>
        <strain evidence="2 3">627</strain>
    </source>
</reference>
<evidence type="ECO:0000313" key="2">
    <source>
        <dbReference type="EMBL" id="KHE42786.1"/>
    </source>
</evidence>
<protein>
    <submittedName>
        <fullName evidence="2">Uncharacterized protein</fullName>
    </submittedName>
</protein>
<name>A0ABR4YKK6_9BACT</name>
<accession>A0ABR4YKK6</accession>
<evidence type="ECO:0000313" key="3">
    <source>
        <dbReference type="Proteomes" id="UP000030889"/>
    </source>
</evidence>
<keyword evidence="1" id="KW-0472">Membrane</keyword>
<dbReference type="EMBL" id="JRGF01000002">
    <property type="protein sequence ID" value="KHE42786.1"/>
    <property type="molecule type" value="Genomic_DNA"/>
</dbReference>
<feature type="transmembrane region" description="Helical" evidence="1">
    <location>
        <begin position="96"/>
        <end position="119"/>
    </location>
</feature>
<feature type="transmembrane region" description="Helical" evidence="1">
    <location>
        <begin position="30"/>
        <end position="50"/>
    </location>
</feature>
<organism evidence="2 3">
    <name type="scientific">Alistipes inops</name>
    <dbReference type="NCBI Taxonomy" id="1501391"/>
    <lineage>
        <taxon>Bacteria</taxon>
        <taxon>Pseudomonadati</taxon>
        <taxon>Bacteroidota</taxon>
        <taxon>Bacteroidia</taxon>
        <taxon>Bacteroidales</taxon>
        <taxon>Rikenellaceae</taxon>
        <taxon>Alistipes</taxon>
    </lineage>
</organism>
<dbReference type="Proteomes" id="UP000030889">
    <property type="component" value="Unassembled WGS sequence"/>
</dbReference>